<proteinExistence type="predicted"/>
<comment type="caution">
    <text evidence="1">The sequence shown here is derived from an EMBL/GenBank/DDBJ whole genome shotgun (WGS) entry which is preliminary data.</text>
</comment>
<dbReference type="AlphaFoldDB" id="A0A7I9VHX0"/>
<dbReference type="RefSeq" id="WP_176062702.1">
    <property type="nucleotide sequence ID" value="NZ_BJTG01000001.1"/>
</dbReference>
<dbReference type="EMBL" id="BJTG01000001">
    <property type="protein sequence ID" value="GEJ55839.1"/>
    <property type="molecule type" value="Genomic_DNA"/>
</dbReference>
<dbReference type="Proteomes" id="UP000503640">
    <property type="component" value="Unassembled WGS sequence"/>
</dbReference>
<protein>
    <submittedName>
        <fullName evidence="1">Uncharacterized protein</fullName>
    </submittedName>
</protein>
<evidence type="ECO:0000313" key="2">
    <source>
        <dbReference type="Proteomes" id="UP000503640"/>
    </source>
</evidence>
<dbReference type="InterPro" id="IPR036249">
    <property type="entry name" value="Thioredoxin-like_sf"/>
</dbReference>
<dbReference type="SUPFAM" id="SSF52833">
    <property type="entry name" value="Thioredoxin-like"/>
    <property type="match status" value="1"/>
</dbReference>
<gene>
    <name evidence="1" type="ORF">AMYX_05800</name>
</gene>
<keyword evidence="2" id="KW-1185">Reference proteome</keyword>
<accession>A0A7I9VHX0</accession>
<reference evidence="2" key="1">
    <citation type="journal article" date="2020" name="Appl. Environ. Microbiol.">
        <title>Diazotrophic Anaeromyxobacter Isolates from Soils.</title>
        <authorList>
            <person name="Masuda Y."/>
            <person name="Yamanaka H."/>
            <person name="Xu Z.X."/>
            <person name="Shiratori Y."/>
            <person name="Aono T."/>
            <person name="Amachi S."/>
            <person name="Senoo K."/>
            <person name="Itoh H."/>
        </authorList>
    </citation>
    <scope>NUCLEOTIDE SEQUENCE [LARGE SCALE GENOMIC DNA]</scope>
    <source>
        <strain evidence="2">R267</strain>
    </source>
</reference>
<name>A0A7I9VHX0_9BACT</name>
<dbReference type="Gene3D" id="3.40.30.10">
    <property type="entry name" value="Glutaredoxin"/>
    <property type="match status" value="1"/>
</dbReference>
<sequence>MRASVLPDARQRRPAGRFVWLSVDTEDPRNAAFLERFPISSYPTFLVIDPREERAVLKWLGSASAPQLAKLLGDAERRRPRGADAVLARADRAQAEGRLGDAERDYLAALAQGGRRWGHRPRAVESLVLALSGGGLLEGCAETALREAPALPRGPSFANAVATGLGCAVAAEPDQLWRGAALKGLTPLAREALQLRGLLADDRSGLYEALTEARAAEGARAEAKAIAEAWWRFLEDERRRAGTAEQRTALDGPRVAAALALEDPARALPALAASEAALPADFNPPYRAARLLLELGRRAEARAAIQRALAHAYGGRKLGVYRLAARIEREDGDRAAAARALDEALAYAEQLPPPQRKPDLVASLRAQRSALEDAAAAP</sequence>
<evidence type="ECO:0000313" key="1">
    <source>
        <dbReference type="EMBL" id="GEJ55839.1"/>
    </source>
</evidence>
<organism evidence="1 2">
    <name type="scientific">Anaeromyxobacter diazotrophicus</name>
    <dbReference type="NCBI Taxonomy" id="2590199"/>
    <lineage>
        <taxon>Bacteria</taxon>
        <taxon>Pseudomonadati</taxon>
        <taxon>Myxococcota</taxon>
        <taxon>Myxococcia</taxon>
        <taxon>Myxococcales</taxon>
        <taxon>Cystobacterineae</taxon>
        <taxon>Anaeromyxobacteraceae</taxon>
        <taxon>Anaeromyxobacter</taxon>
    </lineage>
</organism>